<comment type="caution">
    <text evidence="2">The sequence shown here is derived from an EMBL/GenBank/DDBJ whole genome shotgun (WGS) entry which is preliminary data.</text>
</comment>
<gene>
    <name evidence="2" type="ORF">HYH02_006701</name>
</gene>
<feature type="compositionally biased region" description="Low complexity" evidence="1">
    <location>
        <begin position="44"/>
        <end position="53"/>
    </location>
</feature>
<name>A0A836B5B8_9CHLO</name>
<feature type="compositionally biased region" description="Polar residues" evidence="1">
    <location>
        <begin position="25"/>
        <end position="36"/>
    </location>
</feature>
<organism evidence="2 3">
    <name type="scientific">Chlamydomonas schloesseri</name>
    <dbReference type="NCBI Taxonomy" id="2026947"/>
    <lineage>
        <taxon>Eukaryota</taxon>
        <taxon>Viridiplantae</taxon>
        <taxon>Chlorophyta</taxon>
        <taxon>core chlorophytes</taxon>
        <taxon>Chlorophyceae</taxon>
        <taxon>CS clade</taxon>
        <taxon>Chlamydomonadales</taxon>
        <taxon>Chlamydomonadaceae</taxon>
        <taxon>Chlamydomonas</taxon>
    </lineage>
</organism>
<reference evidence="2" key="1">
    <citation type="journal article" date="2020" name="bioRxiv">
        <title>Comparative genomics of Chlamydomonas.</title>
        <authorList>
            <person name="Craig R.J."/>
            <person name="Hasan A.R."/>
            <person name="Ness R.W."/>
            <person name="Keightley P.D."/>
        </authorList>
    </citation>
    <scope>NUCLEOTIDE SEQUENCE</scope>
    <source>
        <strain evidence="2">CCAP 11/173</strain>
    </source>
</reference>
<feature type="region of interest" description="Disordered" evidence="1">
    <location>
        <begin position="1"/>
        <end position="73"/>
    </location>
</feature>
<evidence type="ECO:0000313" key="3">
    <source>
        <dbReference type="Proteomes" id="UP000613740"/>
    </source>
</evidence>
<accession>A0A836B5B8</accession>
<sequence>MLSWKDEEELSRNRPGSLTKPARSSIDNIRQGSMPRSSLDKGLSPVGSVGSPGALKQSHSLLRGPGHAAEGTIGSEGWWHHADEAAMNEAPKEDKDKKTAGFVPMYSNIPGLVKKSIWDQEPAASEPAAAETASFTGSAFAAPATGSIAAAAAPAVAPAATAAPAAAPAAAATATTAATDAAAPAAAEPARAEAAVRSEGGSAPPAGAKGDGWWTRMDNGILNQPPESAAPASGAVVKGERVMGGGFVPQFGVAGGNAYKSIFAEEEAKSAAEASKPVEKAVADWAPFAGAEQVAPAASCAVANATTVAEDDWSGFASAPKVA</sequence>
<proteinExistence type="predicted"/>
<dbReference type="OrthoDB" id="532944at2759"/>
<protein>
    <submittedName>
        <fullName evidence="2">Uncharacterized protein</fullName>
    </submittedName>
</protein>
<feature type="region of interest" description="Disordered" evidence="1">
    <location>
        <begin position="182"/>
        <end position="234"/>
    </location>
</feature>
<evidence type="ECO:0000256" key="1">
    <source>
        <dbReference type="SAM" id="MobiDB-lite"/>
    </source>
</evidence>
<dbReference type="Proteomes" id="UP000613740">
    <property type="component" value="Unassembled WGS sequence"/>
</dbReference>
<dbReference type="AlphaFoldDB" id="A0A836B5B8"/>
<keyword evidence="3" id="KW-1185">Reference proteome</keyword>
<evidence type="ECO:0000313" key="2">
    <source>
        <dbReference type="EMBL" id="KAG2448116.1"/>
    </source>
</evidence>
<dbReference type="EMBL" id="JAEHOD010000018">
    <property type="protein sequence ID" value="KAG2448116.1"/>
    <property type="molecule type" value="Genomic_DNA"/>
</dbReference>